<dbReference type="InterPro" id="IPR027417">
    <property type="entry name" value="P-loop_NTPase"/>
</dbReference>
<evidence type="ECO:0000313" key="2">
    <source>
        <dbReference type="EMBL" id="KAK1747726.1"/>
    </source>
</evidence>
<feature type="domain" description="Dynein heavy chain AAA module D4" evidence="1">
    <location>
        <begin position="1"/>
        <end position="141"/>
    </location>
</feature>
<dbReference type="Pfam" id="PF12780">
    <property type="entry name" value="AAA_8"/>
    <property type="match status" value="1"/>
</dbReference>
<proteinExistence type="predicted"/>
<dbReference type="Proteomes" id="UP001224775">
    <property type="component" value="Unassembled WGS sequence"/>
</dbReference>
<protein>
    <recommendedName>
        <fullName evidence="1">Dynein heavy chain AAA module D4 domain-containing protein</fullName>
    </recommendedName>
</protein>
<dbReference type="InterPro" id="IPR024317">
    <property type="entry name" value="Dynein_heavy_chain_D4_dom"/>
</dbReference>
<evidence type="ECO:0000313" key="3">
    <source>
        <dbReference type="Proteomes" id="UP001224775"/>
    </source>
</evidence>
<accession>A0AAD8YJH2</accession>
<dbReference type="SUPFAM" id="SSF52540">
    <property type="entry name" value="P-loop containing nucleoside triphosphate hydrolases"/>
    <property type="match status" value="1"/>
</dbReference>
<dbReference type="GO" id="GO:0007018">
    <property type="term" value="P:microtubule-based movement"/>
    <property type="evidence" value="ECO:0007669"/>
    <property type="project" value="InterPro"/>
</dbReference>
<dbReference type="PANTHER" id="PTHR46961">
    <property type="entry name" value="DYNEIN HEAVY CHAIN 1, AXONEMAL-LIKE PROTEIN"/>
    <property type="match status" value="1"/>
</dbReference>
<dbReference type="InterPro" id="IPR026983">
    <property type="entry name" value="DHC"/>
</dbReference>
<organism evidence="2 3">
    <name type="scientific">Skeletonema marinoi</name>
    <dbReference type="NCBI Taxonomy" id="267567"/>
    <lineage>
        <taxon>Eukaryota</taxon>
        <taxon>Sar</taxon>
        <taxon>Stramenopiles</taxon>
        <taxon>Ochrophyta</taxon>
        <taxon>Bacillariophyta</taxon>
        <taxon>Coscinodiscophyceae</taxon>
        <taxon>Thalassiosirophycidae</taxon>
        <taxon>Thalassiosirales</taxon>
        <taxon>Skeletonemataceae</taxon>
        <taxon>Skeletonema</taxon>
        <taxon>Skeletonema marinoi-dohrnii complex</taxon>
    </lineage>
</organism>
<dbReference type="GO" id="GO:0030286">
    <property type="term" value="C:dynein complex"/>
    <property type="evidence" value="ECO:0007669"/>
    <property type="project" value="InterPro"/>
</dbReference>
<name>A0AAD8YJH2_9STRA</name>
<dbReference type="AlphaFoldDB" id="A0AAD8YJH2"/>
<dbReference type="GO" id="GO:0051959">
    <property type="term" value="F:dynein light intermediate chain binding"/>
    <property type="evidence" value="ECO:0007669"/>
    <property type="project" value="InterPro"/>
</dbReference>
<keyword evidence="3" id="KW-1185">Reference proteome</keyword>
<dbReference type="PANTHER" id="PTHR46961:SF20">
    <property type="entry name" value="LOW QUALITY PROTEIN: DYNEIN BETA CHAIN, CILIARY-LIKE"/>
    <property type="match status" value="1"/>
</dbReference>
<dbReference type="GO" id="GO:0045505">
    <property type="term" value="F:dynein intermediate chain binding"/>
    <property type="evidence" value="ECO:0007669"/>
    <property type="project" value="InterPro"/>
</dbReference>
<sequence>MDLVLFEQAILHITRINRILQNPGGNAMLIGVGGSGKQSLCRLAAFISDFEVTQIAVTSSYSVEDLKEELRAVYMAAGVRNKPTVFLMTDSQIVNEQFLVYINGIITSGWIPDLFPKEDIDTIIGAIANEANPTGYQTTPKRE</sequence>
<dbReference type="Gene3D" id="3.40.50.300">
    <property type="entry name" value="P-loop containing nucleotide triphosphate hydrolases"/>
    <property type="match status" value="1"/>
</dbReference>
<dbReference type="EMBL" id="JATAAI010000002">
    <property type="protein sequence ID" value="KAK1747726.1"/>
    <property type="molecule type" value="Genomic_DNA"/>
</dbReference>
<comment type="caution">
    <text evidence="2">The sequence shown here is derived from an EMBL/GenBank/DDBJ whole genome shotgun (WGS) entry which is preliminary data.</text>
</comment>
<gene>
    <name evidence="2" type="ORF">QTG54_001689</name>
</gene>
<reference evidence="2" key="1">
    <citation type="submission" date="2023-06" db="EMBL/GenBank/DDBJ databases">
        <title>Survivors Of The Sea: Transcriptome response of Skeletonema marinoi to long-term dormancy.</title>
        <authorList>
            <person name="Pinder M.I.M."/>
            <person name="Kourtchenko O."/>
            <person name="Robertson E.K."/>
            <person name="Larsson T."/>
            <person name="Maumus F."/>
            <person name="Osuna-Cruz C.M."/>
            <person name="Vancaester E."/>
            <person name="Stenow R."/>
            <person name="Vandepoele K."/>
            <person name="Ploug H."/>
            <person name="Bruchert V."/>
            <person name="Godhe A."/>
            <person name="Topel M."/>
        </authorList>
    </citation>
    <scope>NUCLEOTIDE SEQUENCE</scope>
    <source>
        <strain evidence="2">R05AC</strain>
    </source>
</reference>
<evidence type="ECO:0000259" key="1">
    <source>
        <dbReference type="Pfam" id="PF12780"/>
    </source>
</evidence>